<evidence type="ECO:0000313" key="4">
    <source>
        <dbReference type="Proteomes" id="UP000540423"/>
    </source>
</evidence>
<dbReference type="Gene3D" id="1.10.1660.10">
    <property type="match status" value="1"/>
</dbReference>
<evidence type="ECO:0000313" key="3">
    <source>
        <dbReference type="EMBL" id="MBB6439604.1"/>
    </source>
</evidence>
<protein>
    <submittedName>
        <fullName evidence="3">DNA-binding transcriptional MerR regulator</fullName>
    </submittedName>
</protein>
<dbReference type="EMBL" id="JACHEM010000025">
    <property type="protein sequence ID" value="MBB6439604.1"/>
    <property type="molecule type" value="Genomic_DNA"/>
</dbReference>
<dbReference type="Proteomes" id="UP000540423">
    <property type="component" value="Unassembled WGS sequence"/>
</dbReference>
<evidence type="ECO:0000259" key="2">
    <source>
        <dbReference type="PROSITE" id="PS50937"/>
    </source>
</evidence>
<dbReference type="PROSITE" id="PS50937">
    <property type="entry name" value="HTH_MERR_2"/>
    <property type="match status" value="1"/>
</dbReference>
<dbReference type="InterPro" id="IPR009061">
    <property type="entry name" value="DNA-bd_dom_put_sf"/>
</dbReference>
<dbReference type="AlphaFoldDB" id="A0A7X0LTN6"/>
<keyword evidence="1 3" id="KW-0238">DNA-binding</keyword>
<dbReference type="Pfam" id="PF13411">
    <property type="entry name" value="MerR_1"/>
    <property type="match status" value="1"/>
</dbReference>
<reference evidence="3 4" key="1">
    <citation type="submission" date="2020-08" db="EMBL/GenBank/DDBJ databases">
        <title>Genomic Encyclopedia of Type Strains, Phase IV (KMG-IV): sequencing the most valuable type-strain genomes for metagenomic binning, comparative biology and taxonomic classification.</title>
        <authorList>
            <person name="Goeker M."/>
        </authorList>
    </citation>
    <scope>NUCLEOTIDE SEQUENCE [LARGE SCALE GENOMIC DNA]</scope>
    <source>
        <strain evidence="3 4">DSM 40141</strain>
    </source>
</reference>
<feature type="domain" description="HTH merR-type" evidence="2">
    <location>
        <begin position="37"/>
        <end position="100"/>
    </location>
</feature>
<organism evidence="3 4">
    <name type="scientific">Streptomyces candidus</name>
    <dbReference type="NCBI Taxonomy" id="67283"/>
    <lineage>
        <taxon>Bacteria</taxon>
        <taxon>Bacillati</taxon>
        <taxon>Actinomycetota</taxon>
        <taxon>Actinomycetes</taxon>
        <taxon>Kitasatosporales</taxon>
        <taxon>Streptomycetaceae</taxon>
        <taxon>Streptomyces</taxon>
    </lineage>
</organism>
<name>A0A7X0LTN6_9ACTN</name>
<dbReference type="InterPro" id="IPR000551">
    <property type="entry name" value="MerR-type_HTH_dom"/>
</dbReference>
<accession>A0A7X0LTN6</accession>
<dbReference type="PANTHER" id="PTHR30204:SF93">
    <property type="entry name" value="HTH MERR-TYPE DOMAIN-CONTAINING PROTEIN"/>
    <property type="match status" value="1"/>
</dbReference>
<dbReference type="GO" id="GO:0003677">
    <property type="term" value="F:DNA binding"/>
    <property type="evidence" value="ECO:0007669"/>
    <property type="project" value="UniProtKB-KW"/>
</dbReference>
<dbReference type="InterPro" id="IPR047057">
    <property type="entry name" value="MerR_fam"/>
</dbReference>
<proteinExistence type="predicted"/>
<dbReference type="CDD" id="cd00592">
    <property type="entry name" value="HTH_MerR-like"/>
    <property type="match status" value="1"/>
</dbReference>
<comment type="caution">
    <text evidence="3">The sequence shown here is derived from an EMBL/GenBank/DDBJ whole genome shotgun (WGS) entry which is preliminary data.</text>
</comment>
<dbReference type="PANTHER" id="PTHR30204">
    <property type="entry name" value="REDOX-CYCLING DRUG-SENSING TRANSCRIPTIONAL ACTIVATOR SOXR"/>
    <property type="match status" value="1"/>
</dbReference>
<evidence type="ECO:0000256" key="1">
    <source>
        <dbReference type="ARBA" id="ARBA00023125"/>
    </source>
</evidence>
<dbReference type="SMART" id="SM00422">
    <property type="entry name" value="HTH_MERR"/>
    <property type="match status" value="1"/>
</dbReference>
<dbReference type="GO" id="GO:0003700">
    <property type="term" value="F:DNA-binding transcription factor activity"/>
    <property type="evidence" value="ECO:0007669"/>
    <property type="project" value="InterPro"/>
</dbReference>
<dbReference type="RefSeq" id="WP_311772320.1">
    <property type="nucleotide sequence ID" value="NZ_JACHEM010000025.1"/>
</dbReference>
<dbReference type="SUPFAM" id="SSF46955">
    <property type="entry name" value="Putative DNA-binding domain"/>
    <property type="match status" value="1"/>
</dbReference>
<gene>
    <name evidence="3" type="ORF">HNQ79_006116</name>
</gene>
<keyword evidence="4" id="KW-1185">Reference proteome</keyword>
<sequence length="278" mass="30720">MSRGRVTTHHTPCPEGMVKCVWQGTITRGKGLPVAEAWSTSQLAELAGTTLKTVRHYHEIGLLGEPERAANGYKRYGVKHLVRLLRIRRLVDLGVHLSDIPSVEVADENRGLILRALDAELAASIERQKRMRRELAAILDNRASIDLPADFNALADDLPESQRSLLLAYSSFITPAAMSALKEQLSAPRSDVGARFESLPADAPDDVRRQLAVRLAPEARNQQKDHPFLGDLEASSRRKGAITQSVVVQALVEFYNEAQLDVLRRVHELLSQDDAAGE</sequence>